<evidence type="ECO:0000313" key="2">
    <source>
        <dbReference type="EMBL" id="OOG28644.1"/>
    </source>
</evidence>
<evidence type="ECO:0000313" key="3">
    <source>
        <dbReference type="Proteomes" id="UP000189462"/>
    </source>
</evidence>
<dbReference type="InterPro" id="IPR017703">
    <property type="entry name" value="YgfZ/GCV_T_CS"/>
</dbReference>
<dbReference type="InterPro" id="IPR006222">
    <property type="entry name" value="GCVT_N"/>
</dbReference>
<proteinExistence type="predicted"/>
<gene>
    <name evidence="2" type="ORF">B1C78_01430</name>
</gene>
<dbReference type="Gene3D" id="3.30.70.1400">
    <property type="entry name" value="Aminomethyltransferase beta-barrel domains"/>
    <property type="match status" value="1"/>
</dbReference>
<dbReference type="Gene3D" id="3.30.70.1630">
    <property type="match status" value="1"/>
</dbReference>
<dbReference type="Gene3D" id="2.40.30.160">
    <property type="match status" value="1"/>
</dbReference>
<dbReference type="InterPro" id="IPR029043">
    <property type="entry name" value="GcvT/YgfZ_C"/>
</dbReference>
<dbReference type="STRING" id="108003.B1C78_01430"/>
<dbReference type="OrthoDB" id="9796287at2"/>
<dbReference type="RefSeq" id="WP_077277360.1">
    <property type="nucleotide sequence ID" value="NZ_MVBK01000007.1"/>
</dbReference>
<dbReference type="PANTHER" id="PTHR22602">
    <property type="entry name" value="TRANSFERASE CAF17, MITOCHONDRIAL-RELATED"/>
    <property type="match status" value="1"/>
</dbReference>
<keyword evidence="3" id="KW-1185">Reference proteome</keyword>
<dbReference type="GO" id="GO:0016226">
    <property type="term" value="P:iron-sulfur cluster assembly"/>
    <property type="evidence" value="ECO:0007669"/>
    <property type="project" value="TreeGrafter"/>
</dbReference>
<dbReference type="AlphaFoldDB" id="A0A1V3NUJ1"/>
<dbReference type="PANTHER" id="PTHR22602:SF0">
    <property type="entry name" value="TRANSFERASE CAF17, MITOCHONDRIAL-RELATED"/>
    <property type="match status" value="1"/>
</dbReference>
<sequence>MKPEWRAFLTDAGAEFDDGRVAHFGNDERERRVVTTGNVICDLSHWGLIAAHGDEAGQFLQGQFSNDVLSLDTGTSQMNSYCTPKGRMLANFRLFVRGQSYYLRLPRDMVEPVLKRLRMFVLRSRVTLEDADDALVRLGVSGPDAAGELETALGRSGPDSINGVVHAGEITVIRVPGPHPRFECYGELEPMMQLWEKLNVRCAPVGAGPWALLDILAGIPTVTPATSEAFVPQMANMQLIGGVSFKKGCYPGQEVVARMHYLGKLKRRMYRVSIETGEPPAPGTEILAAAATGDDEPGQAAGQIVDAQSHPDGMVSALAVLQIAAAEAGGLRLATEEAPGVNLEDLPYSFEQADS</sequence>
<feature type="domain" description="GCVT N-terminal" evidence="1">
    <location>
        <begin position="26"/>
        <end position="153"/>
    </location>
</feature>
<dbReference type="Proteomes" id="UP000189462">
    <property type="component" value="Unassembled WGS sequence"/>
</dbReference>
<protein>
    <submittedName>
        <fullName evidence="2">Glycine cleavage system protein T</fullName>
    </submittedName>
</protein>
<comment type="caution">
    <text evidence="2">The sequence shown here is derived from an EMBL/GenBank/DDBJ whole genome shotgun (WGS) entry which is preliminary data.</text>
</comment>
<dbReference type="Pfam" id="PF01571">
    <property type="entry name" value="GCV_T"/>
    <property type="match status" value="1"/>
</dbReference>
<name>A0A1V3NUJ1_9GAMM</name>
<dbReference type="SUPFAM" id="SSF101790">
    <property type="entry name" value="Aminomethyltransferase beta-barrel domain"/>
    <property type="match status" value="1"/>
</dbReference>
<accession>A0A1V3NUJ1</accession>
<reference evidence="2 3" key="1">
    <citation type="submission" date="2017-02" db="EMBL/GenBank/DDBJ databases">
        <title>Genomic diversity within the haloalkaliphilic genus Thioalkalivibrio.</title>
        <authorList>
            <person name="Ahn A.-C."/>
            <person name="Meier-Kolthoff J."/>
            <person name="Overmars L."/>
            <person name="Richter M."/>
            <person name="Woyke T."/>
            <person name="Sorokin D.Y."/>
            <person name="Muyzer G."/>
        </authorList>
    </citation>
    <scope>NUCLEOTIDE SEQUENCE [LARGE SCALE GENOMIC DNA]</scope>
    <source>
        <strain evidence="2 3">ALJD</strain>
    </source>
</reference>
<dbReference type="SUPFAM" id="SSF103025">
    <property type="entry name" value="Folate-binding domain"/>
    <property type="match status" value="1"/>
</dbReference>
<dbReference type="EMBL" id="MVBK01000007">
    <property type="protein sequence ID" value="OOG28644.1"/>
    <property type="molecule type" value="Genomic_DNA"/>
</dbReference>
<evidence type="ECO:0000259" key="1">
    <source>
        <dbReference type="Pfam" id="PF01571"/>
    </source>
</evidence>
<organism evidence="2 3">
    <name type="scientific">Thioalkalivibrio denitrificans</name>
    <dbReference type="NCBI Taxonomy" id="108003"/>
    <lineage>
        <taxon>Bacteria</taxon>
        <taxon>Pseudomonadati</taxon>
        <taxon>Pseudomonadota</taxon>
        <taxon>Gammaproteobacteria</taxon>
        <taxon>Chromatiales</taxon>
        <taxon>Ectothiorhodospiraceae</taxon>
        <taxon>Thioalkalivibrio</taxon>
    </lineage>
</organism>
<dbReference type="NCBIfam" id="TIGR03317">
    <property type="entry name" value="ygfZ_signature"/>
    <property type="match status" value="1"/>
</dbReference>
<dbReference type="InterPro" id="IPR045179">
    <property type="entry name" value="YgfZ/GcvT"/>
</dbReference>